<feature type="transmembrane region" description="Helical" evidence="1">
    <location>
        <begin position="12"/>
        <end position="35"/>
    </location>
</feature>
<keyword evidence="3" id="KW-1185">Reference proteome</keyword>
<dbReference type="Pfam" id="PF07963">
    <property type="entry name" value="N_methyl"/>
    <property type="match status" value="1"/>
</dbReference>
<keyword evidence="1" id="KW-0812">Transmembrane</keyword>
<name>A0ABT8TD66_9GAMM</name>
<dbReference type="InterPro" id="IPR012902">
    <property type="entry name" value="N_methyl_site"/>
</dbReference>
<dbReference type="SUPFAM" id="SSF54523">
    <property type="entry name" value="Pili subunits"/>
    <property type="match status" value="1"/>
</dbReference>
<evidence type="ECO:0000256" key="1">
    <source>
        <dbReference type="SAM" id="Phobius"/>
    </source>
</evidence>
<reference evidence="2" key="1">
    <citation type="submission" date="2023-07" db="EMBL/GenBank/DDBJ databases">
        <title>Gilvimarinus algae sp. nov., isolated from the surface of Kelp.</title>
        <authorList>
            <person name="Sun Y.Y."/>
            <person name="Gong Y."/>
            <person name="Du Z.J."/>
        </authorList>
    </citation>
    <scope>NUCLEOTIDE SEQUENCE</scope>
    <source>
        <strain evidence="2">SDUM040014</strain>
    </source>
</reference>
<dbReference type="InterPro" id="IPR045584">
    <property type="entry name" value="Pilin-like"/>
</dbReference>
<evidence type="ECO:0000313" key="3">
    <source>
        <dbReference type="Proteomes" id="UP001168380"/>
    </source>
</evidence>
<dbReference type="Gene3D" id="3.30.700.10">
    <property type="entry name" value="Glycoprotein, Type 4 Pilin"/>
    <property type="match status" value="1"/>
</dbReference>
<dbReference type="PROSITE" id="PS00409">
    <property type="entry name" value="PROKAR_NTER_METHYL"/>
    <property type="match status" value="1"/>
</dbReference>
<proteinExistence type="predicted"/>
<dbReference type="RefSeq" id="WP_302711682.1">
    <property type="nucleotide sequence ID" value="NZ_JAULRT010000035.1"/>
</dbReference>
<protein>
    <submittedName>
        <fullName evidence="2">Type II secretion system protein</fullName>
    </submittedName>
</protein>
<dbReference type="NCBIfam" id="TIGR02532">
    <property type="entry name" value="IV_pilin_GFxxxE"/>
    <property type="match status" value="1"/>
</dbReference>
<keyword evidence="1" id="KW-0472">Membrane</keyword>
<sequence>MRRAHSPQQGFTLIELVAVIAILGILAATAIPRFINLRTAAIESTMEAMTGAMKSAASLVYAQAIVEGVHQEPAASVTIQGTTVDTVYGYPAGTANGIDTMMISQGWKERASVYAGAWVYWQGVIQEDAGDAQCYLRYRQPTAANTPPVINVVTSGC</sequence>
<dbReference type="EMBL" id="JAULRT010000035">
    <property type="protein sequence ID" value="MDO3381550.1"/>
    <property type="molecule type" value="Genomic_DNA"/>
</dbReference>
<evidence type="ECO:0000313" key="2">
    <source>
        <dbReference type="EMBL" id="MDO3381550.1"/>
    </source>
</evidence>
<organism evidence="2 3">
    <name type="scientific">Gilvimarinus algae</name>
    <dbReference type="NCBI Taxonomy" id="3058037"/>
    <lineage>
        <taxon>Bacteria</taxon>
        <taxon>Pseudomonadati</taxon>
        <taxon>Pseudomonadota</taxon>
        <taxon>Gammaproteobacteria</taxon>
        <taxon>Cellvibrionales</taxon>
        <taxon>Cellvibrionaceae</taxon>
        <taxon>Gilvimarinus</taxon>
    </lineage>
</organism>
<accession>A0ABT8TD66</accession>
<keyword evidence="1" id="KW-1133">Transmembrane helix</keyword>
<comment type="caution">
    <text evidence="2">The sequence shown here is derived from an EMBL/GenBank/DDBJ whole genome shotgun (WGS) entry which is preliminary data.</text>
</comment>
<dbReference type="Proteomes" id="UP001168380">
    <property type="component" value="Unassembled WGS sequence"/>
</dbReference>
<gene>
    <name evidence="2" type="ORF">QWI16_05145</name>
</gene>